<dbReference type="Proteomes" id="UP000235387">
    <property type="component" value="Unassembled WGS sequence"/>
</dbReference>
<name>A0A2N7LH84_9GAMM</name>
<dbReference type="EMBL" id="MDAL01000002">
    <property type="protein sequence ID" value="PMN94899.1"/>
    <property type="molecule type" value="Genomic_DNA"/>
</dbReference>
<sequence>MVLNAGSIIYNNSKSRDKIKELHQLTPKSRYELSSGNATILGIKEEGILGELHTCLSKHRPVSGRRPKGADVLGVDLVVGGLYTFDLSVSDGEIFNFVLRKKRFETIDGWVTPSFAVNCELELLNKL</sequence>
<gene>
    <name evidence="1" type="ORF">BCT23_02380</name>
</gene>
<accession>A0A2N7LH84</accession>
<dbReference type="RefSeq" id="WP_102390042.1">
    <property type="nucleotide sequence ID" value="NZ_MDAL01000002.1"/>
</dbReference>
<evidence type="ECO:0000313" key="1">
    <source>
        <dbReference type="EMBL" id="PMN94899.1"/>
    </source>
</evidence>
<proteinExistence type="predicted"/>
<evidence type="ECO:0000313" key="2">
    <source>
        <dbReference type="Proteomes" id="UP000235387"/>
    </source>
</evidence>
<reference evidence="2" key="1">
    <citation type="submission" date="2016-07" db="EMBL/GenBank/DDBJ databases">
        <title>Nontailed viruses are major unrecognized killers of bacteria in the ocean.</title>
        <authorList>
            <person name="Kauffman K."/>
            <person name="Hussain F."/>
            <person name="Yang J."/>
            <person name="Arevalo P."/>
            <person name="Brown J."/>
            <person name="Cutler M."/>
            <person name="Kelly L."/>
            <person name="Polz M.F."/>
        </authorList>
    </citation>
    <scope>NUCLEOTIDE SEQUENCE [LARGE SCALE GENOMIC DNA]</scope>
    <source>
        <strain evidence="2">10N.261.45.A10</strain>
    </source>
</reference>
<dbReference type="AlphaFoldDB" id="A0A2N7LH84"/>
<protein>
    <submittedName>
        <fullName evidence="1">Uncharacterized protein</fullName>
    </submittedName>
</protein>
<organism evidence="1 2">
    <name type="scientific">Enterovibrio norvegicus</name>
    <dbReference type="NCBI Taxonomy" id="188144"/>
    <lineage>
        <taxon>Bacteria</taxon>
        <taxon>Pseudomonadati</taxon>
        <taxon>Pseudomonadota</taxon>
        <taxon>Gammaproteobacteria</taxon>
        <taxon>Vibrionales</taxon>
        <taxon>Vibrionaceae</taxon>
        <taxon>Enterovibrio</taxon>
    </lineage>
</organism>
<comment type="caution">
    <text evidence="1">The sequence shown here is derived from an EMBL/GenBank/DDBJ whole genome shotgun (WGS) entry which is preliminary data.</text>
</comment>